<organism evidence="2 3">
    <name type="scientific">Cirrhinus molitorella</name>
    <name type="common">mud carp</name>
    <dbReference type="NCBI Taxonomy" id="172907"/>
    <lineage>
        <taxon>Eukaryota</taxon>
        <taxon>Metazoa</taxon>
        <taxon>Chordata</taxon>
        <taxon>Craniata</taxon>
        <taxon>Vertebrata</taxon>
        <taxon>Euteleostomi</taxon>
        <taxon>Actinopterygii</taxon>
        <taxon>Neopterygii</taxon>
        <taxon>Teleostei</taxon>
        <taxon>Ostariophysi</taxon>
        <taxon>Cypriniformes</taxon>
        <taxon>Cyprinidae</taxon>
        <taxon>Labeoninae</taxon>
        <taxon>Labeonini</taxon>
        <taxon>Cirrhinus</taxon>
    </lineage>
</organism>
<evidence type="ECO:0000313" key="2">
    <source>
        <dbReference type="EMBL" id="KAL1253587.1"/>
    </source>
</evidence>
<evidence type="ECO:0000256" key="1">
    <source>
        <dbReference type="SAM" id="MobiDB-lite"/>
    </source>
</evidence>
<dbReference type="Proteomes" id="UP001558613">
    <property type="component" value="Unassembled WGS sequence"/>
</dbReference>
<accession>A0ABR3LPP2</accession>
<protein>
    <submittedName>
        <fullName evidence="2">Uncharacterized protein</fullName>
    </submittedName>
</protein>
<comment type="caution">
    <text evidence="2">The sequence shown here is derived from an EMBL/GenBank/DDBJ whole genome shotgun (WGS) entry which is preliminary data.</text>
</comment>
<keyword evidence="3" id="KW-1185">Reference proteome</keyword>
<feature type="region of interest" description="Disordered" evidence="1">
    <location>
        <begin position="1"/>
        <end position="21"/>
    </location>
</feature>
<feature type="compositionally biased region" description="Polar residues" evidence="1">
    <location>
        <begin position="1"/>
        <end position="17"/>
    </location>
</feature>
<name>A0ABR3LPP2_9TELE</name>
<dbReference type="EMBL" id="JAYMGO010000020">
    <property type="protein sequence ID" value="KAL1253587.1"/>
    <property type="molecule type" value="Genomic_DNA"/>
</dbReference>
<proteinExistence type="predicted"/>
<gene>
    <name evidence="2" type="ORF">QQF64_015816</name>
</gene>
<sequence>MTQIDQCTSDPPASRTSDALPHVHDCSADELLIKRRSVMCDDALIKMSRSSVNKTADRSSSRDRLSALRLHAPKLPILVRRGLAS</sequence>
<reference evidence="2 3" key="1">
    <citation type="submission" date="2023-09" db="EMBL/GenBank/DDBJ databases">
        <authorList>
            <person name="Wang M."/>
        </authorList>
    </citation>
    <scope>NUCLEOTIDE SEQUENCE [LARGE SCALE GENOMIC DNA]</scope>
    <source>
        <strain evidence="2">GT-2023</strain>
        <tissue evidence="2">Liver</tissue>
    </source>
</reference>
<evidence type="ECO:0000313" key="3">
    <source>
        <dbReference type="Proteomes" id="UP001558613"/>
    </source>
</evidence>